<dbReference type="EMBL" id="JACHJT010000001">
    <property type="protein sequence ID" value="MBB4930641.1"/>
    <property type="molecule type" value="Genomic_DNA"/>
</dbReference>
<organism evidence="1 2">
    <name type="scientific">Lipingzhangella halophila</name>
    <dbReference type="NCBI Taxonomy" id="1783352"/>
    <lineage>
        <taxon>Bacteria</taxon>
        <taxon>Bacillati</taxon>
        <taxon>Actinomycetota</taxon>
        <taxon>Actinomycetes</taxon>
        <taxon>Streptosporangiales</taxon>
        <taxon>Nocardiopsidaceae</taxon>
        <taxon>Lipingzhangella</taxon>
    </lineage>
</organism>
<dbReference type="AlphaFoldDB" id="A0A7W7RFT7"/>
<proteinExistence type="predicted"/>
<dbReference type="PANTHER" id="PTHR30298:SF0">
    <property type="entry name" value="PROTEIN YBFL-RELATED"/>
    <property type="match status" value="1"/>
</dbReference>
<gene>
    <name evidence="1" type="ORF">F4561_001461</name>
</gene>
<evidence type="ECO:0000313" key="2">
    <source>
        <dbReference type="Proteomes" id="UP000523007"/>
    </source>
</evidence>
<dbReference type="PANTHER" id="PTHR30298">
    <property type="entry name" value="H REPEAT-ASSOCIATED PREDICTED TRANSPOSASE"/>
    <property type="match status" value="1"/>
</dbReference>
<protein>
    <submittedName>
        <fullName evidence="1">Putative transposase YbfD/YdcC</fullName>
    </submittedName>
</protein>
<name>A0A7W7RFT7_9ACTN</name>
<sequence length="200" mass="21917">MTFDALHTTAAAARAVLTRGGHYIAIVKGNRPVLLDEVAALPWRQVPTGDRLREHAHGRSEIRTLKAACPRGSAFPGAVQALRITRKRSNAEDQGYSSETVYALTDLHPHQADAAELAAHARGHWSAENKNHHVRDVSFREDACKVAAGSAPHALASLNNLLKGVFAHAGYANTDHARREHTNPYRAYDLLFGQHRRSTT</sequence>
<evidence type="ECO:0000313" key="1">
    <source>
        <dbReference type="EMBL" id="MBB4930641.1"/>
    </source>
</evidence>
<keyword evidence="2" id="KW-1185">Reference proteome</keyword>
<dbReference type="NCBIfam" id="NF033564">
    <property type="entry name" value="transpos_ISAs1"/>
    <property type="match status" value="1"/>
</dbReference>
<dbReference type="InterPro" id="IPR047647">
    <property type="entry name" value="ISAs1_transpos"/>
</dbReference>
<accession>A0A7W7RFT7</accession>
<dbReference type="Proteomes" id="UP000523007">
    <property type="component" value="Unassembled WGS sequence"/>
</dbReference>
<dbReference type="InterPro" id="IPR051698">
    <property type="entry name" value="Transposase_11-like"/>
</dbReference>
<reference evidence="1 2" key="1">
    <citation type="submission" date="2020-08" db="EMBL/GenBank/DDBJ databases">
        <title>Sequencing the genomes of 1000 actinobacteria strains.</title>
        <authorList>
            <person name="Klenk H.-P."/>
        </authorList>
    </citation>
    <scope>NUCLEOTIDE SEQUENCE [LARGE SCALE GENOMIC DNA]</scope>
    <source>
        <strain evidence="1 2">DSM 102030</strain>
    </source>
</reference>
<comment type="caution">
    <text evidence="1">The sequence shown here is derived from an EMBL/GenBank/DDBJ whole genome shotgun (WGS) entry which is preliminary data.</text>
</comment>